<reference evidence="5" key="1">
    <citation type="journal article" date="2016" name="Nature">
        <title>The genome of the seagrass Zostera marina reveals angiosperm adaptation to the sea.</title>
        <authorList>
            <person name="Olsen J.L."/>
            <person name="Rouze P."/>
            <person name="Verhelst B."/>
            <person name="Lin Y.-C."/>
            <person name="Bayer T."/>
            <person name="Collen J."/>
            <person name="Dattolo E."/>
            <person name="De Paoli E."/>
            <person name="Dittami S."/>
            <person name="Maumus F."/>
            <person name="Michel G."/>
            <person name="Kersting A."/>
            <person name="Lauritano C."/>
            <person name="Lohaus R."/>
            <person name="Toepel M."/>
            <person name="Tonon T."/>
            <person name="Vanneste K."/>
            <person name="Amirebrahimi M."/>
            <person name="Brakel J."/>
            <person name="Bostroem C."/>
            <person name="Chovatia M."/>
            <person name="Grimwood J."/>
            <person name="Jenkins J.W."/>
            <person name="Jueterbock A."/>
            <person name="Mraz A."/>
            <person name="Stam W.T."/>
            <person name="Tice H."/>
            <person name="Bornberg-Bauer E."/>
            <person name="Green P.J."/>
            <person name="Pearson G.A."/>
            <person name="Procaccini G."/>
            <person name="Duarte C.M."/>
            <person name="Schmutz J."/>
            <person name="Reusch T.B.H."/>
            <person name="Van de Peer Y."/>
        </authorList>
    </citation>
    <scope>NUCLEOTIDE SEQUENCE [LARGE SCALE GENOMIC DNA]</scope>
    <source>
        <strain evidence="5">cv. Finnish</strain>
    </source>
</reference>
<dbReference type="PRINTS" id="PR00700">
    <property type="entry name" value="PRTYPHPHTASE"/>
</dbReference>
<feature type="domain" description="Tyrosine specific protein phosphatases" evidence="3">
    <location>
        <begin position="96"/>
        <end position="168"/>
    </location>
</feature>
<dbReference type="InterPro" id="IPR050348">
    <property type="entry name" value="Protein-Tyr_Phosphatase"/>
</dbReference>
<comment type="caution">
    <text evidence="4">The sequence shown here is derived from an EMBL/GenBank/DDBJ whole genome shotgun (WGS) entry which is preliminary data.</text>
</comment>
<dbReference type="PROSITE" id="PS00383">
    <property type="entry name" value="TYR_PHOSPHATASE_1"/>
    <property type="match status" value="1"/>
</dbReference>
<dbReference type="OrthoDB" id="10253954at2759"/>
<dbReference type="STRING" id="29655.A0A0K9P718"/>
<dbReference type="SMART" id="SM00194">
    <property type="entry name" value="PTPc"/>
    <property type="match status" value="1"/>
</dbReference>
<dbReference type="GO" id="GO:0004725">
    <property type="term" value="F:protein tyrosine phosphatase activity"/>
    <property type="evidence" value="ECO:0007669"/>
    <property type="project" value="InterPro"/>
</dbReference>
<dbReference type="InterPro" id="IPR016130">
    <property type="entry name" value="Tyr_Pase_AS"/>
</dbReference>
<dbReference type="PANTHER" id="PTHR19134:SF449">
    <property type="entry name" value="TYROSINE-PROTEIN PHOSPHATASE 1"/>
    <property type="match status" value="1"/>
</dbReference>
<evidence type="ECO:0000313" key="4">
    <source>
        <dbReference type="EMBL" id="KMZ64821.1"/>
    </source>
</evidence>
<dbReference type="InterPro" id="IPR000242">
    <property type="entry name" value="PTP_cat"/>
</dbReference>
<evidence type="ECO:0000313" key="5">
    <source>
        <dbReference type="Proteomes" id="UP000036987"/>
    </source>
</evidence>
<accession>A0A0K9P718</accession>
<dbReference type="SUPFAM" id="SSF52799">
    <property type="entry name" value="(Phosphotyrosine protein) phosphatases II"/>
    <property type="match status" value="1"/>
</dbReference>
<dbReference type="EMBL" id="LFYR01001099">
    <property type="protein sequence ID" value="KMZ64821.1"/>
    <property type="molecule type" value="Genomic_DNA"/>
</dbReference>
<dbReference type="Proteomes" id="UP000036987">
    <property type="component" value="Unassembled WGS sequence"/>
</dbReference>
<evidence type="ECO:0000259" key="3">
    <source>
        <dbReference type="PROSITE" id="PS50056"/>
    </source>
</evidence>
<gene>
    <name evidence="4" type="ORF">ZOSMA_34G01010</name>
</gene>
<name>A0A0K9P718_ZOSMR</name>
<organism evidence="4 5">
    <name type="scientific">Zostera marina</name>
    <name type="common">Eelgrass</name>
    <dbReference type="NCBI Taxonomy" id="29655"/>
    <lineage>
        <taxon>Eukaryota</taxon>
        <taxon>Viridiplantae</taxon>
        <taxon>Streptophyta</taxon>
        <taxon>Embryophyta</taxon>
        <taxon>Tracheophyta</taxon>
        <taxon>Spermatophyta</taxon>
        <taxon>Magnoliopsida</taxon>
        <taxon>Liliopsida</taxon>
        <taxon>Zosteraceae</taxon>
        <taxon>Zostera</taxon>
    </lineage>
</organism>
<keyword evidence="5" id="KW-1185">Reference proteome</keyword>
<dbReference type="Pfam" id="PF00102">
    <property type="entry name" value="Y_phosphatase"/>
    <property type="match status" value="1"/>
</dbReference>
<dbReference type="InterPro" id="IPR003595">
    <property type="entry name" value="Tyr_Pase_cat"/>
</dbReference>
<dbReference type="PROSITE" id="PS50055">
    <property type="entry name" value="TYR_PHOSPHATASE_PTP"/>
    <property type="match status" value="1"/>
</dbReference>
<evidence type="ECO:0000256" key="1">
    <source>
        <dbReference type="SAM" id="MobiDB-lite"/>
    </source>
</evidence>
<dbReference type="InterPro" id="IPR029021">
    <property type="entry name" value="Prot-tyrosine_phosphatase-like"/>
</dbReference>
<sequence>MIIQYACPVIVMLTVLKDGPEMVAKCSDYFQTKNGFREFQDISISTNCKKTDQSSLLLHSLDVKYKKSAEPPLSVLHVQYVGWPDHGAPNDTIAVRNILKILYHVPVNVGPIVVHCSAGIGRTGTYCTIHNTIQRLLVGDMSALDLVETVNSFRSQRNGMVQTKEQFFFCYATIIDELEDLICMSSYGTLEKTMASSSNQGHTYPHSRGNDLTQRVSNTGVSKEANDKTKTTPCVIQPMCENSEFETSEGFCQVRKRAREDSEVRRPNSL</sequence>
<dbReference type="OMA" id="GHEYINI"/>
<protein>
    <submittedName>
        <fullName evidence="4">Uncharacterized protein</fullName>
    </submittedName>
</protein>
<dbReference type="InterPro" id="IPR000387">
    <property type="entry name" value="Tyr_Pase_dom"/>
</dbReference>
<dbReference type="PROSITE" id="PS50056">
    <property type="entry name" value="TYR_PHOSPHATASE_2"/>
    <property type="match status" value="1"/>
</dbReference>
<dbReference type="AlphaFoldDB" id="A0A0K9P718"/>
<evidence type="ECO:0000259" key="2">
    <source>
        <dbReference type="PROSITE" id="PS50055"/>
    </source>
</evidence>
<feature type="domain" description="Tyrosine-protein phosphatase" evidence="2">
    <location>
        <begin position="1"/>
        <end position="177"/>
    </location>
</feature>
<feature type="region of interest" description="Disordered" evidence="1">
    <location>
        <begin position="195"/>
        <end position="214"/>
    </location>
</feature>
<proteinExistence type="predicted"/>
<dbReference type="SMART" id="SM00404">
    <property type="entry name" value="PTPc_motif"/>
    <property type="match status" value="1"/>
</dbReference>
<dbReference type="PANTHER" id="PTHR19134">
    <property type="entry name" value="RECEPTOR-TYPE TYROSINE-PROTEIN PHOSPHATASE"/>
    <property type="match status" value="1"/>
</dbReference>
<dbReference type="Gene3D" id="3.90.190.10">
    <property type="entry name" value="Protein tyrosine phosphatase superfamily"/>
    <property type="match status" value="1"/>
</dbReference>